<dbReference type="Proteomes" id="UP000014760">
    <property type="component" value="Unassembled WGS sequence"/>
</dbReference>
<evidence type="ECO:0000256" key="6">
    <source>
        <dbReference type="RuleBase" id="RU004453"/>
    </source>
</evidence>
<dbReference type="GO" id="GO:0004568">
    <property type="term" value="F:chitinase activity"/>
    <property type="evidence" value="ECO:0007669"/>
    <property type="project" value="UniProtKB-ARBA"/>
</dbReference>
<sequence>MKVVCYYTNWSQYRPDGAKFFPEDIDVTLCTHVIFAFAKIDNGILAPFEWNDESTDWNKGLMKTEKPNLRVLLAVGGWNMGSQPFSQMVVSRENRHKFNEHAVLFLRKWGFDGLDVDWEYPGARGSTTRDKELYTLLMQELRAAFEEEVALSGRERLILAAAVSAGKKVIDGAYDVPSLVKCVDFLNLMAYDLHGSWEKVTGINSPLKARQGAVGEEAQLCQDWAVNYWISKGCPAEKLVLGCAMYGRTFTLKDPKNHGILAPASGAGMAGKFTREAGFLSYYEVREDMHMYMQSRREQEACYAFKEDQWVGFDDVNSINKKVDYIRAEGLGGAMVWSWDLDDFSGNLLGGRRCPLLRALHERLLQ</sequence>
<dbReference type="Pfam" id="PF00704">
    <property type="entry name" value="Glyco_hydro_18"/>
    <property type="match status" value="1"/>
</dbReference>
<dbReference type="SUPFAM" id="SSF54556">
    <property type="entry name" value="Chitinase insertion domain"/>
    <property type="match status" value="1"/>
</dbReference>
<dbReference type="CDD" id="cd02872">
    <property type="entry name" value="GH18_chitolectin_chitotriosidase"/>
    <property type="match status" value="1"/>
</dbReference>
<dbReference type="EnsemblMetazoa" id="CapteT113634">
    <property type="protein sequence ID" value="CapteP113634"/>
    <property type="gene ID" value="CapteG113634"/>
</dbReference>
<dbReference type="OrthoDB" id="76388at2759"/>
<gene>
    <name evidence="8" type="ORF">CAPTEDRAFT_113634</name>
</gene>
<dbReference type="InterPro" id="IPR011583">
    <property type="entry name" value="Chitinase_II/V-like_cat"/>
</dbReference>
<dbReference type="AlphaFoldDB" id="R7VDL8"/>
<feature type="domain" description="GH18" evidence="7">
    <location>
        <begin position="1"/>
        <end position="366"/>
    </location>
</feature>
<dbReference type="InterPro" id="IPR001579">
    <property type="entry name" value="Glyco_hydro_18_chit_AS"/>
</dbReference>
<dbReference type="GO" id="GO:0006032">
    <property type="term" value="P:chitin catabolic process"/>
    <property type="evidence" value="ECO:0007669"/>
    <property type="project" value="UniProtKB-ARBA"/>
</dbReference>
<reference evidence="8 10" key="2">
    <citation type="journal article" date="2013" name="Nature">
        <title>Insights into bilaterian evolution from three spiralian genomes.</title>
        <authorList>
            <person name="Simakov O."/>
            <person name="Marletaz F."/>
            <person name="Cho S.J."/>
            <person name="Edsinger-Gonzales E."/>
            <person name="Havlak P."/>
            <person name="Hellsten U."/>
            <person name="Kuo D.H."/>
            <person name="Larsson T."/>
            <person name="Lv J."/>
            <person name="Arendt D."/>
            <person name="Savage R."/>
            <person name="Osoegawa K."/>
            <person name="de Jong P."/>
            <person name="Grimwood J."/>
            <person name="Chapman J.A."/>
            <person name="Shapiro H."/>
            <person name="Aerts A."/>
            <person name="Otillar R.P."/>
            <person name="Terry A.Y."/>
            <person name="Boore J.L."/>
            <person name="Grigoriev I.V."/>
            <person name="Lindberg D.R."/>
            <person name="Seaver E.C."/>
            <person name="Weisblat D.A."/>
            <person name="Putnam N.H."/>
            <person name="Rokhsar D.S."/>
        </authorList>
    </citation>
    <scope>NUCLEOTIDE SEQUENCE</scope>
    <source>
        <strain evidence="8 10">I ESC-2004</strain>
    </source>
</reference>
<protein>
    <recommendedName>
        <fullName evidence="7">GH18 domain-containing protein</fullName>
    </recommendedName>
</protein>
<dbReference type="GO" id="GO:0005975">
    <property type="term" value="P:carbohydrate metabolic process"/>
    <property type="evidence" value="ECO:0007669"/>
    <property type="project" value="InterPro"/>
</dbReference>
<proteinExistence type="inferred from homology"/>
<dbReference type="HOGENOM" id="CLU_002833_3_1_1"/>
<dbReference type="PANTHER" id="PTHR11177">
    <property type="entry name" value="CHITINASE"/>
    <property type="match status" value="1"/>
</dbReference>
<evidence type="ECO:0000256" key="3">
    <source>
        <dbReference type="ARBA" id="ARBA00023157"/>
    </source>
</evidence>
<dbReference type="PROSITE" id="PS51910">
    <property type="entry name" value="GH18_2"/>
    <property type="match status" value="1"/>
</dbReference>
<dbReference type="InterPro" id="IPR029070">
    <property type="entry name" value="Chitinase_insertion_sf"/>
</dbReference>
<dbReference type="PROSITE" id="PS01095">
    <property type="entry name" value="GH18_1"/>
    <property type="match status" value="1"/>
</dbReference>
<accession>R7VDL8</accession>
<dbReference type="EMBL" id="AMQN01004236">
    <property type="status" value="NOT_ANNOTATED_CDS"/>
    <property type="molecule type" value="Genomic_DNA"/>
</dbReference>
<evidence type="ECO:0000313" key="9">
    <source>
        <dbReference type="EnsemblMetazoa" id="CapteP113634"/>
    </source>
</evidence>
<evidence type="ECO:0000259" key="7">
    <source>
        <dbReference type="PROSITE" id="PS51910"/>
    </source>
</evidence>
<dbReference type="Gene3D" id="3.10.50.10">
    <property type="match status" value="1"/>
</dbReference>
<keyword evidence="10" id="KW-1185">Reference proteome</keyword>
<dbReference type="Gene3D" id="3.20.20.80">
    <property type="entry name" value="Glycosidases"/>
    <property type="match status" value="1"/>
</dbReference>
<dbReference type="InterPro" id="IPR050314">
    <property type="entry name" value="Glycosyl_Hydrlase_18"/>
</dbReference>
<dbReference type="OMA" id="TMPTDKP"/>
<dbReference type="FunFam" id="3.10.50.10:FF:000001">
    <property type="entry name" value="Chitinase 3-like 1"/>
    <property type="match status" value="1"/>
</dbReference>
<keyword evidence="2 5" id="KW-0378">Hydrolase</keyword>
<evidence type="ECO:0000256" key="2">
    <source>
        <dbReference type="ARBA" id="ARBA00022801"/>
    </source>
</evidence>
<comment type="similarity">
    <text evidence="6">Belongs to the glycosyl hydrolase 18 family.</text>
</comment>
<dbReference type="FunFam" id="3.20.20.80:FF:000007">
    <property type="entry name" value="Acidic mammalian chitinase"/>
    <property type="match status" value="1"/>
</dbReference>
<keyword evidence="3" id="KW-1015">Disulfide bond</keyword>
<dbReference type="InterPro" id="IPR001223">
    <property type="entry name" value="Glyco_hydro18_cat"/>
</dbReference>
<dbReference type="SUPFAM" id="SSF51445">
    <property type="entry name" value="(Trans)glycosidases"/>
    <property type="match status" value="1"/>
</dbReference>
<dbReference type="SMART" id="SM00636">
    <property type="entry name" value="Glyco_18"/>
    <property type="match status" value="1"/>
</dbReference>
<dbReference type="EMBL" id="KB292985">
    <property type="protein sequence ID" value="ELU16704.1"/>
    <property type="molecule type" value="Genomic_DNA"/>
</dbReference>
<keyword evidence="4 5" id="KW-0326">Glycosidase</keyword>
<evidence type="ECO:0000256" key="4">
    <source>
        <dbReference type="ARBA" id="ARBA00023295"/>
    </source>
</evidence>
<name>R7VDL8_CAPTE</name>
<evidence type="ECO:0000313" key="8">
    <source>
        <dbReference type="EMBL" id="ELU16704.1"/>
    </source>
</evidence>
<reference evidence="9" key="3">
    <citation type="submission" date="2015-06" db="UniProtKB">
        <authorList>
            <consortium name="EnsemblMetazoa"/>
        </authorList>
    </citation>
    <scope>IDENTIFICATION</scope>
</reference>
<keyword evidence="1" id="KW-0732">Signal</keyword>
<organism evidence="8">
    <name type="scientific">Capitella teleta</name>
    <name type="common">Polychaete worm</name>
    <dbReference type="NCBI Taxonomy" id="283909"/>
    <lineage>
        <taxon>Eukaryota</taxon>
        <taxon>Metazoa</taxon>
        <taxon>Spiralia</taxon>
        <taxon>Lophotrochozoa</taxon>
        <taxon>Annelida</taxon>
        <taxon>Polychaeta</taxon>
        <taxon>Sedentaria</taxon>
        <taxon>Scolecida</taxon>
        <taxon>Capitellidae</taxon>
        <taxon>Capitella</taxon>
    </lineage>
</organism>
<dbReference type="PANTHER" id="PTHR11177:SF317">
    <property type="entry name" value="CHITINASE 12-RELATED"/>
    <property type="match status" value="1"/>
</dbReference>
<dbReference type="GO" id="GO:0008061">
    <property type="term" value="F:chitin binding"/>
    <property type="evidence" value="ECO:0007669"/>
    <property type="project" value="InterPro"/>
</dbReference>
<dbReference type="GO" id="GO:0005576">
    <property type="term" value="C:extracellular region"/>
    <property type="evidence" value="ECO:0007669"/>
    <property type="project" value="TreeGrafter"/>
</dbReference>
<dbReference type="InterPro" id="IPR017853">
    <property type="entry name" value="GH"/>
</dbReference>
<evidence type="ECO:0000313" key="10">
    <source>
        <dbReference type="Proteomes" id="UP000014760"/>
    </source>
</evidence>
<evidence type="ECO:0000256" key="5">
    <source>
        <dbReference type="RuleBase" id="RU000489"/>
    </source>
</evidence>
<reference evidence="10" key="1">
    <citation type="submission" date="2012-12" db="EMBL/GenBank/DDBJ databases">
        <authorList>
            <person name="Hellsten U."/>
            <person name="Grimwood J."/>
            <person name="Chapman J.A."/>
            <person name="Shapiro H."/>
            <person name="Aerts A."/>
            <person name="Otillar R.P."/>
            <person name="Terry A.Y."/>
            <person name="Boore J.L."/>
            <person name="Simakov O."/>
            <person name="Marletaz F."/>
            <person name="Cho S.-J."/>
            <person name="Edsinger-Gonzales E."/>
            <person name="Havlak P."/>
            <person name="Kuo D.-H."/>
            <person name="Larsson T."/>
            <person name="Lv J."/>
            <person name="Arendt D."/>
            <person name="Savage R."/>
            <person name="Osoegawa K."/>
            <person name="de Jong P."/>
            <person name="Lindberg D.R."/>
            <person name="Seaver E.C."/>
            <person name="Weisblat D.A."/>
            <person name="Putnam N.H."/>
            <person name="Grigoriev I.V."/>
            <person name="Rokhsar D.S."/>
        </authorList>
    </citation>
    <scope>NUCLEOTIDE SEQUENCE</scope>
    <source>
        <strain evidence="10">I ESC-2004</strain>
    </source>
</reference>
<evidence type="ECO:0000256" key="1">
    <source>
        <dbReference type="ARBA" id="ARBA00022729"/>
    </source>
</evidence>
<dbReference type="STRING" id="283909.R7VDL8"/>
<dbReference type="FunCoup" id="R7VDL8">
    <property type="interactions" value="38"/>
</dbReference>